<organism evidence="1 2">
    <name type="scientific">Candidatus Devosia phytovorans</name>
    <dbReference type="NCBI Taxonomy" id="3121372"/>
    <lineage>
        <taxon>Bacteria</taxon>
        <taxon>Pseudomonadati</taxon>
        <taxon>Pseudomonadota</taxon>
        <taxon>Alphaproteobacteria</taxon>
        <taxon>Hyphomicrobiales</taxon>
        <taxon>Devosiaceae</taxon>
        <taxon>Devosia</taxon>
    </lineage>
</organism>
<dbReference type="EMBL" id="CP119312">
    <property type="protein sequence ID" value="WEK04661.1"/>
    <property type="molecule type" value="Genomic_DNA"/>
</dbReference>
<evidence type="ECO:0000313" key="1">
    <source>
        <dbReference type="EMBL" id="WEK04661.1"/>
    </source>
</evidence>
<dbReference type="Proteomes" id="UP001217476">
    <property type="component" value="Chromosome"/>
</dbReference>
<proteinExistence type="predicted"/>
<dbReference type="AlphaFoldDB" id="A0AAJ5VTT2"/>
<reference evidence="1" key="1">
    <citation type="submission" date="2023-03" db="EMBL/GenBank/DDBJ databases">
        <title>Andean soil-derived lignocellulolytic bacterial consortium as a source of novel taxa and putative plastic-active enzymes.</title>
        <authorList>
            <person name="Diaz-Garcia L."/>
            <person name="Chuvochina M."/>
            <person name="Feuerriegel G."/>
            <person name="Bunk B."/>
            <person name="Sproer C."/>
            <person name="Streit W.R."/>
            <person name="Rodriguez L.M."/>
            <person name="Overmann J."/>
            <person name="Jimenez D.J."/>
        </authorList>
    </citation>
    <scope>NUCLEOTIDE SEQUENCE</scope>
    <source>
        <strain evidence="1">MAG 4196</strain>
    </source>
</reference>
<protein>
    <submittedName>
        <fullName evidence="1">Uncharacterized protein</fullName>
    </submittedName>
</protein>
<name>A0AAJ5VTT2_9HYPH</name>
<evidence type="ECO:0000313" key="2">
    <source>
        <dbReference type="Proteomes" id="UP001217476"/>
    </source>
</evidence>
<gene>
    <name evidence="1" type="ORF">P0Y65_21215</name>
</gene>
<sequence>MHAYNIEMLHQSIGEGDPRGDGWAFGLPPGISPAQWPLDPNNGYPLNHGFTIRLPEDYRVHGPDIVALSFFAVAFDHNDGMPLTAPRVRAFFDEVDPQKPSDPFLVPFWEARQGEHPRLHRMKDILDLEYAVILLTEKEFNGPFTWPPRFDGNPHLVEVPTPAWMDHGSASAFWDASYIMGPMPPEDYFVYKQLGGIPDPGLAFNRAIRITTRNEDPNAGVAPDEFGDNGYQREYYWEGGVVETENYRLHKWVKSHLPNHIGGTMRPIQGFPDFSPYHLGFEEYFGGYNFGGGNAQLDFKDMKFDWAQ</sequence>
<accession>A0AAJ5VTT2</accession>